<comment type="caution">
    <text evidence="2">The sequence shown here is derived from an EMBL/GenBank/DDBJ whole genome shotgun (WGS) entry which is preliminary data.</text>
</comment>
<evidence type="ECO:0000313" key="3">
    <source>
        <dbReference type="Proteomes" id="UP000321907"/>
    </source>
</evidence>
<feature type="transmembrane region" description="Helical" evidence="1">
    <location>
        <begin position="12"/>
        <end position="35"/>
    </location>
</feature>
<dbReference type="EMBL" id="VOXD01000011">
    <property type="protein sequence ID" value="TXF89829.1"/>
    <property type="molecule type" value="Genomic_DNA"/>
</dbReference>
<evidence type="ECO:0000313" key="2">
    <source>
        <dbReference type="EMBL" id="TXF89829.1"/>
    </source>
</evidence>
<keyword evidence="3" id="KW-1185">Reference proteome</keyword>
<protein>
    <submittedName>
        <fullName evidence="2">Uncharacterized protein</fullName>
    </submittedName>
</protein>
<dbReference type="OrthoDB" id="1442756at2"/>
<feature type="transmembrane region" description="Helical" evidence="1">
    <location>
        <begin position="175"/>
        <end position="192"/>
    </location>
</feature>
<dbReference type="RefSeq" id="WP_147930422.1">
    <property type="nucleotide sequence ID" value="NZ_VOXD01000011.1"/>
</dbReference>
<organism evidence="2 3">
    <name type="scientific">Neolewinella aurantiaca</name>
    <dbReference type="NCBI Taxonomy" id="2602767"/>
    <lineage>
        <taxon>Bacteria</taxon>
        <taxon>Pseudomonadati</taxon>
        <taxon>Bacteroidota</taxon>
        <taxon>Saprospiria</taxon>
        <taxon>Saprospirales</taxon>
        <taxon>Lewinellaceae</taxon>
        <taxon>Neolewinella</taxon>
    </lineage>
</organism>
<name>A0A5C7FW48_9BACT</name>
<dbReference type="Proteomes" id="UP000321907">
    <property type="component" value="Unassembled WGS sequence"/>
</dbReference>
<feature type="transmembrane region" description="Helical" evidence="1">
    <location>
        <begin position="136"/>
        <end position="154"/>
    </location>
</feature>
<gene>
    <name evidence="2" type="ORF">FUA23_09085</name>
</gene>
<keyword evidence="1" id="KW-1133">Transmembrane helix</keyword>
<dbReference type="AlphaFoldDB" id="A0A5C7FW48"/>
<sequence>MDWTLKLRAWHLFCVALIPSVLVALLGTCVLVAAYGTNSRYDAAASPNEFLIAFLYTVAALLFGISAVQIIWQYKIGTVVAGKLQKSKKQRFLLFRASVFLPPLLLLSVWVAVASSARNQVSFLTEYTVIGISGEYLIMLSVLIWGICEVIRHAHLVSTLNQIKHPRIPYHNRSAIHLLLLIFWPVGIWILQPQIRAFYVGNERDSITDHMVD</sequence>
<evidence type="ECO:0000256" key="1">
    <source>
        <dbReference type="SAM" id="Phobius"/>
    </source>
</evidence>
<accession>A0A5C7FW48</accession>
<keyword evidence="1" id="KW-0472">Membrane</keyword>
<feature type="transmembrane region" description="Helical" evidence="1">
    <location>
        <begin position="50"/>
        <end position="72"/>
    </location>
</feature>
<reference evidence="2 3" key="1">
    <citation type="submission" date="2019-08" db="EMBL/GenBank/DDBJ databases">
        <title>Lewinella sp. strain SSH13 Genome sequencing and assembly.</title>
        <authorList>
            <person name="Kim I."/>
        </authorList>
    </citation>
    <scope>NUCLEOTIDE SEQUENCE [LARGE SCALE GENOMIC DNA]</scope>
    <source>
        <strain evidence="2 3">SSH13</strain>
    </source>
</reference>
<feature type="transmembrane region" description="Helical" evidence="1">
    <location>
        <begin position="93"/>
        <end position="116"/>
    </location>
</feature>
<keyword evidence="1" id="KW-0812">Transmembrane</keyword>
<proteinExistence type="predicted"/>